<dbReference type="Gene3D" id="3.40.50.10540">
    <property type="entry name" value="Crotonobetainyl-coa:carnitine coa-transferase, domain 1"/>
    <property type="match status" value="1"/>
</dbReference>
<dbReference type="SUPFAM" id="SSF89796">
    <property type="entry name" value="CoA-transferase family III (CaiB/BaiF)"/>
    <property type="match status" value="1"/>
</dbReference>
<keyword evidence="1 2" id="KW-0808">Transferase</keyword>
<protein>
    <submittedName>
        <fullName evidence="2">CoA transferase</fullName>
    </submittedName>
</protein>
<accession>A0ABY4H3S0</accession>
<name>A0ABY4H3S0_9BACI</name>
<gene>
    <name evidence="2" type="ORF">MUO14_07510</name>
</gene>
<dbReference type="RefSeq" id="WP_244754626.1">
    <property type="nucleotide sequence ID" value="NZ_CP095074.1"/>
</dbReference>
<dbReference type="InterPro" id="IPR044855">
    <property type="entry name" value="CoA-Trfase_III_dom3_sf"/>
</dbReference>
<dbReference type="InterPro" id="IPR003673">
    <property type="entry name" value="CoA-Trfase_fam_III"/>
</dbReference>
<sequence>MLPLEGITVVSLEQAVAAPFATRQLADLGARVIKVERPEVGDFARHYDETVQGMSSHFTWLNRSKESLALNLKEQESQKLIMIILQEADIFIHNLAPGAVDRLGFGSNELRGKFPHLITCSISGYGENGSYRDKKAYDLLIQCEAGAVSVTGTEDTPSKAGISIADIAAGMYAYSGILTALIARSKSGKGTHLEISMLEALGEWMGYPLYYAGYGGEEPKRTGASHATIYPYGPFNTAEGKPVFLGIQNDREWQKFCERVIEKPELKDDPLFHTNANRVKNKETLAPIIAKVFDQMSADKLVEKLDAETIANARLNTMKEFMNHPQLKERNRWREVDTPAGMIKTLVPPVTSSDLDTVMNPIPRVGEHTEQIRKEFAQEVKLR</sequence>
<dbReference type="EMBL" id="CP095074">
    <property type="protein sequence ID" value="UOQ94770.1"/>
    <property type="molecule type" value="Genomic_DNA"/>
</dbReference>
<evidence type="ECO:0000313" key="2">
    <source>
        <dbReference type="EMBL" id="UOQ94770.1"/>
    </source>
</evidence>
<dbReference type="PANTHER" id="PTHR48207">
    <property type="entry name" value="SUCCINATE--HYDROXYMETHYLGLUTARATE COA-TRANSFERASE"/>
    <property type="match status" value="1"/>
</dbReference>
<proteinExistence type="predicted"/>
<keyword evidence="3" id="KW-1185">Reference proteome</keyword>
<dbReference type="Gene3D" id="3.30.1540.10">
    <property type="entry name" value="formyl-coa transferase, domain 3"/>
    <property type="match status" value="1"/>
</dbReference>
<organism evidence="2 3">
    <name type="scientific">Halobacillus shinanisalinarum</name>
    <dbReference type="NCBI Taxonomy" id="2932258"/>
    <lineage>
        <taxon>Bacteria</taxon>
        <taxon>Bacillati</taxon>
        <taxon>Bacillota</taxon>
        <taxon>Bacilli</taxon>
        <taxon>Bacillales</taxon>
        <taxon>Bacillaceae</taxon>
        <taxon>Halobacillus</taxon>
    </lineage>
</organism>
<dbReference type="PANTHER" id="PTHR48207:SF3">
    <property type="entry name" value="SUCCINATE--HYDROXYMETHYLGLUTARATE COA-TRANSFERASE"/>
    <property type="match status" value="1"/>
</dbReference>
<dbReference type="InterPro" id="IPR023606">
    <property type="entry name" value="CoA-Trfase_III_dom_1_sf"/>
</dbReference>
<dbReference type="Pfam" id="PF02515">
    <property type="entry name" value="CoA_transf_3"/>
    <property type="match status" value="1"/>
</dbReference>
<dbReference type="Proteomes" id="UP000831880">
    <property type="component" value="Chromosome"/>
</dbReference>
<dbReference type="GO" id="GO:0016740">
    <property type="term" value="F:transferase activity"/>
    <property type="evidence" value="ECO:0007669"/>
    <property type="project" value="UniProtKB-KW"/>
</dbReference>
<reference evidence="2 3" key="1">
    <citation type="submission" date="2022-04" db="EMBL/GenBank/DDBJ databases">
        <title>Halobacillus sp. isolated from saltern.</title>
        <authorList>
            <person name="Won M."/>
            <person name="Lee C.-M."/>
            <person name="Woen H.-Y."/>
            <person name="Kwon S.-W."/>
        </authorList>
    </citation>
    <scope>NUCLEOTIDE SEQUENCE [LARGE SCALE GENOMIC DNA]</scope>
    <source>
        <strain evidence="2 3">SSTM10-2</strain>
    </source>
</reference>
<evidence type="ECO:0000256" key="1">
    <source>
        <dbReference type="ARBA" id="ARBA00022679"/>
    </source>
</evidence>
<dbReference type="InterPro" id="IPR050483">
    <property type="entry name" value="CoA-transferase_III_domain"/>
</dbReference>
<evidence type="ECO:0000313" key="3">
    <source>
        <dbReference type="Proteomes" id="UP000831880"/>
    </source>
</evidence>